<dbReference type="Proteomes" id="UP000694380">
    <property type="component" value="Unplaced"/>
</dbReference>
<dbReference type="PANTHER" id="PTHR19446">
    <property type="entry name" value="REVERSE TRANSCRIPTASES"/>
    <property type="match status" value="1"/>
</dbReference>
<evidence type="ECO:0000313" key="1">
    <source>
        <dbReference type="Ensembl" id="ENSCPBP00000007101.1"/>
    </source>
</evidence>
<accession>A0A8C3FEN0</accession>
<dbReference type="AlphaFoldDB" id="A0A8C3FEN0"/>
<protein>
    <recommendedName>
        <fullName evidence="3">Reverse transcriptase</fullName>
    </recommendedName>
</protein>
<reference evidence="1" key="2">
    <citation type="submission" date="2025-09" db="UniProtKB">
        <authorList>
            <consortium name="Ensembl"/>
        </authorList>
    </citation>
    <scope>IDENTIFICATION</scope>
</reference>
<evidence type="ECO:0008006" key="3">
    <source>
        <dbReference type="Google" id="ProtNLM"/>
    </source>
</evidence>
<keyword evidence="2" id="KW-1185">Reference proteome</keyword>
<dbReference type="Ensembl" id="ENSCPBT00000008556.1">
    <property type="protein sequence ID" value="ENSCPBP00000007101.1"/>
    <property type="gene ID" value="ENSCPBG00000005589.1"/>
</dbReference>
<evidence type="ECO:0000313" key="2">
    <source>
        <dbReference type="Proteomes" id="UP000694380"/>
    </source>
</evidence>
<dbReference type="GeneTree" id="ENSGT01070000257295"/>
<organism evidence="1 2">
    <name type="scientific">Chrysemys picta bellii</name>
    <name type="common">Western painted turtle</name>
    <name type="synonym">Emys bellii</name>
    <dbReference type="NCBI Taxonomy" id="8478"/>
    <lineage>
        <taxon>Eukaryota</taxon>
        <taxon>Metazoa</taxon>
        <taxon>Chordata</taxon>
        <taxon>Craniata</taxon>
        <taxon>Vertebrata</taxon>
        <taxon>Euteleostomi</taxon>
        <taxon>Archelosauria</taxon>
        <taxon>Testudinata</taxon>
        <taxon>Testudines</taxon>
        <taxon>Cryptodira</taxon>
        <taxon>Durocryptodira</taxon>
        <taxon>Testudinoidea</taxon>
        <taxon>Emydidae</taxon>
        <taxon>Chrysemys</taxon>
    </lineage>
</organism>
<proteinExistence type="predicted"/>
<reference evidence="1" key="1">
    <citation type="submission" date="2025-08" db="UniProtKB">
        <authorList>
            <consortium name="Ensembl"/>
        </authorList>
    </citation>
    <scope>IDENTIFICATION</scope>
</reference>
<name>A0A8C3FEN0_CHRPI</name>
<sequence>MGYTKKLNNFVRTPNLSQISKEQQAGLSLTVRGNKAMKEMDLGKTPGPDGVQIEFYQNMLPPTVREALISVLLKPGKDVQKCSSYRPISLINTDIKILSKILAKRL</sequence>